<comment type="caution">
    <text evidence="3">The sequence shown here is derived from an EMBL/GenBank/DDBJ whole genome shotgun (WGS) entry which is preliminary data.</text>
</comment>
<gene>
    <name evidence="3" type="ORF">EDD32_0817</name>
</gene>
<name>A0A3N4ZKP1_9MICO</name>
<dbReference type="RefSeq" id="WP_123914848.1">
    <property type="nucleotide sequence ID" value="NZ_RKRA01000001.1"/>
</dbReference>
<evidence type="ECO:0000313" key="3">
    <source>
        <dbReference type="EMBL" id="RPF26378.1"/>
    </source>
</evidence>
<proteinExistence type="predicted"/>
<dbReference type="Pfam" id="PF13196">
    <property type="entry name" value="DUF4012"/>
    <property type="match status" value="1"/>
</dbReference>
<dbReference type="AlphaFoldDB" id="A0A3N4ZKP1"/>
<dbReference type="InterPro" id="IPR025101">
    <property type="entry name" value="DUF4012"/>
</dbReference>
<evidence type="ECO:0000313" key="4">
    <source>
        <dbReference type="Proteomes" id="UP000280726"/>
    </source>
</evidence>
<evidence type="ECO:0000256" key="2">
    <source>
        <dbReference type="SAM" id="Phobius"/>
    </source>
</evidence>
<dbReference type="EMBL" id="RKRA01000001">
    <property type="protein sequence ID" value="RPF26378.1"/>
    <property type="molecule type" value="Genomic_DNA"/>
</dbReference>
<evidence type="ECO:0000256" key="1">
    <source>
        <dbReference type="SAM" id="MobiDB-lite"/>
    </source>
</evidence>
<reference evidence="3 4" key="1">
    <citation type="submission" date="2018-11" db="EMBL/GenBank/DDBJ databases">
        <title>Sequencing the genomes of 1000 actinobacteria strains.</title>
        <authorList>
            <person name="Klenk H.-P."/>
        </authorList>
    </citation>
    <scope>NUCLEOTIDE SEQUENCE [LARGE SCALE GENOMIC DNA]</scope>
    <source>
        <strain evidence="3 4">DSM 14418</strain>
    </source>
</reference>
<sequence length="607" mass="63791">MTDPRHTAAVDDAPAAPLPEGHPDRPRHRGRWVALLVTLAVLVLVVSAVLVGLDALRAQASLRTAGSAVGTLRTQVLDGDREAAATTLERLRSDAAEARADTRGPHWWLAARMPVVGATVKAVQTVTEVVDDLATGALPELAEATAVLDPAVLSPEEGRIELDPFIQIAPRVTAADDEVQEAVIRLGAVDSDRVLQEVRGPLTELRGMVDDLAMTTATASRAVQLLPSMLGAYGERRYVLVAQNPAEARATGGILGAWISLTASDGEITLGEQFGAGPFSTEEPVVELTAEEEDLFTERLAVFGANPSMTPDFPRTAEIVSAMWTGARGEHVDGVVSVDPVVLQRVLGVTGPVELAGGRRLDGDNAARVLLNEVYVELFRAEEQDAVFADAARAAFARLLTGGGNPAALLPALASSADEGRLMLWSSDPREQSLLSGTVLSGELLGEVDGAPELGVYLNDASATKMSYYLDTAVTVERTACLSDGARALTLTLDIASTAPEEVSSYPDQLTGRGWLTPGEVWTNVMVYSPAGGRIEAVRLDGSAESVTGFYAHEGMVVSVTRVTLTPGAAHVLEVDVETAAGQDAPARVRTTPLASPTEVVVNDSPC</sequence>
<feature type="region of interest" description="Disordered" evidence="1">
    <location>
        <begin position="1"/>
        <end position="25"/>
    </location>
</feature>
<organism evidence="3 4">
    <name type="scientific">Georgenia muralis</name>
    <dbReference type="NCBI Taxonomy" id="154117"/>
    <lineage>
        <taxon>Bacteria</taxon>
        <taxon>Bacillati</taxon>
        <taxon>Actinomycetota</taxon>
        <taxon>Actinomycetes</taxon>
        <taxon>Micrococcales</taxon>
        <taxon>Bogoriellaceae</taxon>
        <taxon>Georgenia</taxon>
    </lineage>
</organism>
<accession>A0A3N4ZKP1</accession>
<dbReference type="OrthoDB" id="3203519at2"/>
<feature type="transmembrane region" description="Helical" evidence="2">
    <location>
        <begin position="32"/>
        <end position="53"/>
    </location>
</feature>
<protein>
    <submittedName>
        <fullName evidence="3">Uncharacterized protein DUF4012</fullName>
    </submittedName>
</protein>
<keyword evidence="2" id="KW-0472">Membrane</keyword>
<keyword evidence="2" id="KW-1133">Transmembrane helix</keyword>
<keyword evidence="2" id="KW-0812">Transmembrane</keyword>
<dbReference type="Proteomes" id="UP000280726">
    <property type="component" value="Unassembled WGS sequence"/>
</dbReference>
<keyword evidence="4" id="KW-1185">Reference proteome</keyword>